<reference evidence="2 3" key="1">
    <citation type="journal article" date="2022" name="Nat. Ecol. Evol.">
        <title>A masculinizing supergene underlies an exaggerated male reproductive morph in a spider.</title>
        <authorList>
            <person name="Hendrickx F."/>
            <person name="De Corte Z."/>
            <person name="Sonet G."/>
            <person name="Van Belleghem S.M."/>
            <person name="Kostlbacher S."/>
            <person name="Vangestel C."/>
        </authorList>
    </citation>
    <scope>NUCLEOTIDE SEQUENCE [LARGE SCALE GENOMIC DNA]</scope>
    <source>
        <strain evidence="2">W744_W776</strain>
    </source>
</reference>
<gene>
    <name evidence="2" type="ORF">JTE90_027923</name>
</gene>
<feature type="region of interest" description="Disordered" evidence="1">
    <location>
        <begin position="128"/>
        <end position="152"/>
    </location>
</feature>
<evidence type="ECO:0000256" key="1">
    <source>
        <dbReference type="SAM" id="MobiDB-lite"/>
    </source>
</evidence>
<evidence type="ECO:0000313" key="3">
    <source>
        <dbReference type="Proteomes" id="UP000827092"/>
    </source>
</evidence>
<accession>A0AAV6VF08</accession>
<dbReference type="Proteomes" id="UP000827092">
    <property type="component" value="Unassembled WGS sequence"/>
</dbReference>
<comment type="caution">
    <text evidence="2">The sequence shown here is derived from an EMBL/GenBank/DDBJ whole genome shotgun (WGS) entry which is preliminary data.</text>
</comment>
<organism evidence="2 3">
    <name type="scientific">Oedothorax gibbosus</name>
    <dbReference type="NCBI Taxonomy" id="931172"/>
    <lineage>
        <taxon>Eukaryota</taxon>
        <taxon>Metazoa</taxon>
        <taxon>Ecdysozoa</taxon>
        <taxon>Arthropoda</taxon>
        <taxon>Chelicerata</taxon>
        <taxon>Arachnida</taxon>
        <taxon>Araneae</taxon>
        <taxon>Araneomorphae</taxon>
        <taxon>Entelegynae</taxon>
        <taxon>Araneoidea</taxon>
        <taxon>Linyphiidae</taxon>
        <taxon>Erigoninae</taxon>
        <taxon>Oedothorax</taxon>
    </lineage>
</organism>
<sequence>MIVEQESLSRLTGSFDLPKNPSISSSFLRALRLTNRQDLGFVCVERRKENVSFKKEEIVQHANIDRSHDRFTLNSVTLQSRSEFASCTGQEEVSRCLQEDEVNAFVTTPVNKAKNRKRVTSSRHRLKCAGRHRHTNARNKSPRKSDAQAEDCEGWTEEKRLSSILMYDLHFTCDPKLVQ</sequence>
<feature type="compositionally biased region" description="Basic residues" evidence="1">
    <location>
        <begin position="128"/>
        <end position="142"/>
    </location>
</feature>
<name>A0AAV6VF08_9ARAC</name>
<evidence type="ECO:0000313" key="2">
    <source>
        <dbReference type="EMBL" id="KAG8195179.1"/>
    </source>
</evidence>
<proteinExistence type="predicted"/>
<protein>
    <submittedName>
        <fullName evidence="2">Uncharacterized protein</fullName>
    </submittedName>
</protein>
<keyword evidence="3" id="KW-1185">Reference proteome</keyword>
<dbReference type="AlphaFoldDB" id="A0AAV6VF08"/>
<dbReference type="EMBL" id="JAFNEN010000091">
    <property type="protein sequence ID" value="KAG8195179.1"/>
    <property type="molecule type" value="Genomic_DNA"/>
</dbReference>